<dbReference type="InterPro" id="IPR027868">
    <property type="entry name" value="C2orf72-like_C"/>
</dbReference>
<sequence>KLEEAMASEEPTACSSLTDQTSWEFHNLLNMLGMQNGELLVMEMKDVHVRTPSVLLDFAQDLFSAGDGRTELQQVEEKEEEKEVQPHLVFMVWQATTLKQLMQWDYVDETLFNIRNLFTCMPAVLVLVVIHSGPQEELSRAVEALRRMQCLLDGAFQKLVVEAAVYKTGQPDGILEVKRAACRALREVFNYQEGILGFPAVLLPCVSSPRWQLTESHFCSSGSNQPPAVDHCPQPEHVPREVSQMTCEQIPVDSRIW</sequence>
<evidence type="ECO:0000313" key="2">
    <source>
        <dbReference type="Ensembl" id="ENSGALP00010021470.1"/>
    </source>
</evidence>
<accession>A0A8V0YRY5</accession>
<dbReference type="Proteomes" id="UP000000539">
    <property type="component" value="Chromosome 9"/>
</dbReference>
<dbReference type="PANTHER" id="PTHR35675">
    <property type="entry name" value="HYPOTHETICAL PROTEIN LOC100362216"/>
    <property type="match status" value="1"/>
</dbReference>
<name>A0A8V0YRY5_CHICK</name>
<dbReference type="AlphaFoldDB" id="A0A8V0YRY5"/>
<feature type="domain" description="C2orf72-like C-terminal" evidence="1">
    <location>
        <begin position="126"/>
        <end position="236"/>
    </location>
</feature>
<proteinExistence type="predicted"/>
<reference evidence="2" key="2">
    <citation type="submission" date="2025-08" db="UniProtKB">
        <authorList>
            <consortium name="Ensembl"/>
        </authorList>
    </citation>
    <scope>IDENTIFICATION</scope>
    <source>
        <strain evidence="2">broiler</strain>
    </source>
</reference>
<reference evidence="2" key="3">
    <citation type="submission" date="2025-09" db="UniProtKB">
        <authorList>
            <consortium name="Ensembl"/>
        </authorList>
    </citation>
    <scope>IDENTIFICATION</scope>
    <source>
        <strain evidence="2">broiler</strain>
    </source>
</reference>
<reference evidence="2" key="1">
    <citation type="submission" date="2020-11" db="EMBL/GenBank/DDBJ databases">
        <title>Gallus gallus (Chicken) genome, bGalGal1, GRCg7b, maternal haplotype autosomes + Z &amp; W.</title>
        <authorList>
            <person name="Warren W."/>
            <person name="Formenti G."/>
            <person name="Fedrigo O."/>
            <person name="Haase B."/>
            <person name="Mountcastle J."/>
            <person name="Balacco J."/>
            <person name="Tracey A."/>
            <person name="Schneider V."/>
            <person name="Okimoto R."/>
            <person name="Cheng H."/>
            <person name="Hawken R."/>
            <person name="Howe K."/>
            <person name="Jarvis E.D."/>
        </authorList>
    </citation>
    <scope>NUCLEOTIDE SEQUENCE [LARGE SCALE GENOMIC DNA]</scope>
    <source>
        <strain evidence="2">Broiler</strain>
    </source>
</reference>
<dbReference type="PANTHER" id="PTHR35675:SF1">
    <property type="entry name" value="RIKEN CDNA 2810459M11 GENE"/>
    <property type="match status" value="1"/>
</dbReference>
<organism evidence="2 3">
    <name type="scientific">Gallus gallus</name>
    <name type="common">Chicken</name>
    <dbReference type="NCBI Taxonomy" id="9031"/>
    <lineage>
        <taxon>Eukaryota</taxon>
        <taxon>Metazoa</taxon>
        <taxon>Chordata</taxon>
        <taxon>Craniata</taxon>
        <taxon>Vertebrata</taxon>
        <taxon>Euteleostomi</taxon>
        <taxon>Archelosauria</taxon>
        <taxon>Archosauria</taxon>
        <taxon>Dinosauria</taxon>
        <taxon>Saurischia</taxon>
        <taxon>Theropoda</taxon>
        <taxon>Coelurosauria</taxon>
        <taxon>Aves</taxon>
        <taxon>Neognathae</taxon>
        <taxon>Galloanserae</taxon>
        <taxon>Galliformes</taxon>
        <taxon>Phasianidae</taxon>
        <taxon>Phasianinae</taxon>
        <taxon>Gallus</taxon>
    </lineage>
</organism>
<dbReference type="Pfam" id="PF15443">
    <property type="entry name" value="DUF4630"/>
    <property type="match status" value="1"/>
</dbReference>
<protein>
    <recommendedName>
        <fullName evidence="1">C2orf72-like C-terminal domain-containing protein</fullName>
    </recommendedName>
</protein>
<keyword evidence="3" id="KW-1185">Reference proteome</keyword>
<dbReference type="Ensembl" id="ENSGALT00010036859.1">
    <property type="protein sequence ID" value="ENSGALP00010021470.1"/>
    <property type="gene ID" value="ENSGALG00010015328.1"/>
</dbReference>
<evidence type="ECO:0000313" key="3">
    <source>
        <dbReference type="Proteomes" id="UP000000539"/>
    </source>
</evidence>
<dbReference type="GeneTree" id="ENSGT01030000235369"/>
<evidence type="ECO:0000259" key="1">
    <source>
        <dbReference type="Pfam" id="PF15443"/>
    </source>
</evidence>